<evidence type="ECO:0000256" key="3">
    <source>
        <dbReference type="ARBA" id="ARBA00023015"/>
    </source>
</evidence>
<keyword evidence="3" id="KW-0805">Transcription regulation</keyword>
<evidence type="ECO:0000256" key="1">
    <source>
        <dbReference type="ARBA" id="ARBA00022553"/>
    </source>
</evidence>
<evidence type="ECO:0000256" key="5">
    <source>
        <dbReference type="ARBA" id="ARBA00023163"/>
    </source>
</evidence>
<dbReference type="InterPro" id="IPR036388">
    <property type="entry name" value="WH-like_DNA-bd_sf"/>
</dbReference>
<keyword evidence="1" id="KW-0597">Phosphoprotein</keyword>
<proteinExistence type="predicted"/>
<keyword evidence="4 6" id="KW-0238">DNA-binding</keyword>
<dbReference type="SMART" id="SM00862">
    <property type="entry name" value="Trans_reg_C"/>
    <property type="match status" value="1"/>
</dbReference>
<feature type="domain" description="OmpR/PhoB-type" evidence="7">
    <location>
        <begin position="48"/>
        <end position="144"/>
    </location>
</feature>
<dbReference type="Pfam" id="PF00486">
    <property type="entry name" value="Trans_reg_C"/>
    <property type="match status" value="1"/>
</dbReference>
<evidence type="ECO:0000256" key="6">
    <source>
        <dbReference type="PROSITE-ProRule" id="PRU01091"/>
    </source>
</evidence>
<name>A0ABY3SP76_9BACL</name>
<dbReference type="PANTHER" id="PTHR48111">
    <property type="entry name" value="REGULATOR OF RPOS"/>
    <property type="match status" value="1"/>
</dbReference>
<evidence type="ECO:0000313" key="9">
    <source>
        <dbReference type="Proteomes" id="UP001649230"/>
    </source>
</evidence>
<dbReference type="InterPro" id="IPR016032">
    <property type="entry name" value="Sig_transdc_resp-reg_C-effctor"/>
</dbReference>
<dbReference type="Gene3D" id="1.10.10.10">
    <property type="entry name" value="Winged helix-like DNA-binding domain superfamily/Winged helix DNA-binding domain"/>
    <property type="match status" value="1"/>
</dbReference>
<dbReference type="PANTHER" id="PTHR48111:SF22">
    <property type="entry name" value="REGULATOR OF RPOS"/>
    <property type="match status" value="1"/>
</dbReference>
<sequence length="147" mass="17340">MASRVLVIEVEEHIARQLQLEFAHVGNRVELACEGSEETDGELIRHNSMIYRLHETIVNLRSREVFQNGININFTSKEFELLVYLIEHRNEVLSRERILNDVWGYDFRGSSNLVDVYIRFIRKKLIAPYPHIRTIRGVGYILEDQQE</sequence>
<reference evidence="8 9" key="1">
    <citation type="journal article" date="2024" name="Int. J. Syst. Evol. Microbiol.">
        <title>Paenibacillus hexagrammi sp. nov., a novel bacterium isolated from the gut content of Hexagrammos agrammus.</title>
        <authorList>
            <person name="Jung H.K."/>
            <person name="Kim D.G."/>
            <person name="Zin H."/>
            <person name="Park J."/>
            <person name="Jung H."/>
            <person name="Kim Y.O."/>
            <person name="Kong H.J."/>
            <person name="Kim J.W."/>
            <person name="Kim Y.S."/>
        </authorList>
    </citation>
    <scope>NUCLEOTIDE SEQUENCE [LARGE SCALE GENOMIC DNA]</scope>
    <source>
        <strain evidence="8 9">YPD9-1</strain>
    </source>
</reference>
<accession>A0ABY3SP76</accession>
<keyword evidence="5" id="KW-0804">Transcription</keyword>
<dbReference type="Proteomes" id="UP001649230">
    <property type="component" value="Chromosome"/>
</dbReference>
<dbReference type="SUPFAM" id="SSF46894">
    <property type="entry name" value="C-terminal effector domain of the bipartite response regulators"/>
    <property type="match status" value="1"/>
</dbReference>
<evidence type="ECO:0000259" key="7">
    <source>
        <dbReference type="PROSITE" id="PS51755"/>
    </source>
</evidence>
<dbReference type="RefSeq" id="WP_235122203.1">
    <property type="nucleotide sequence ID" value="NZ_CP090978.1"/>
</dbReference>
<evidence type="ECO:0000313" key="8">
    <source>
        <dbReference type="EMBL" id="UJF35642.1"/>
    </source>
</evidence>
<dbReference type="InterPro" id="IPR039420">
    <property type="entry name" value="WalR-like"/>
</dbReference>
<dbReference type="EMBL" id="CP090978">
    <property type="protein sequence ID" value="UJF35642.1"/>
    <property type="molecule type" value="Genomic_DNA"/>
</dbReference>
<feature type="DNA-binding region" description="OmpR/PhoB-type" evidence="6">
    <location>
        <begin position="48"/>
        <end position="144"/>
    </location>
</feature>
<organism evidence="8 9">
    <name type="scientific">Paenibacillus hexagrammi</name>
    <dbReference type="NCBI Taxonomy" id="2908839"/>
    <lineage>
        <taxon>Bacteria</taxon>
        <taxon>Bacillati</taxon>
        <taxon>Bacillota</taxon>
        <taxon>Bacilli</taxon>
        <taxon>Bacillales</taxon>
        <taxon>Paenibacillaceae</taxon>
        <taxon>Paenibacillus</taxon>
    </lineage>
</organism>
<dbReference type="CDD" id="cd00383">
    <property type="entry name" value="trans_reg_C"/>
    <property type="match status" value="1"/>
</dbReference>
<evidence type="ECO:0000256" key="2">
    <source>
        <dbReference type="ARBA" id="ARBA00023012"/>
    </source>
</evidence>
<dbReference type="PROSITE" id="PS51755">
    <property type="entry name" value="OMPR_PHOB"/>
    <property type="match status" value="1"/>
</dbReference>
<dbReference type="InterPro" id="IPR001867">
    <property type="entry name" value="OmpR/PhoB-type_DNA-bd"/>
</dbReference>
<gene>
    <name evidence="8" type="ORF">L0M14_11455</name>
</gene>
<evidence type="ECO:0000256" key="4">
    <source>
        <dbReference type="ARBA" id="ARBA00023125"/>
    </source>
</evidence>
<keyword evidence="9" id="KW-1185">Reference proteome</keyword>
<protein>
    <submittedName>
        <fullName evidence="8">Winged helix-turn-helix domain-containing protein</fullName>
    </submittedName>
</protein>
<keyword evidence="2" id="KW-0902">Two-component regulatory system</keyword>